<accession>Q3BZT4</accession>
<protein>
    <submittedName>
        <fullName evidence="1">Putative IcmL-like type IV secretion system protein</fullName>
    </submittedName>
</protein>
<geneLocation type="plasmid" evidence="1 2">
    <name>pXCV183</name>
</geneLocation>
<dbReference type="HOGENOM" id="CLU_087632_0_0_6"/>
<gene>
    <name evidence="1" type="primary">icmL</name>
    <name evidence="1" type="ordered locus">XCVd0170</name>
</gene>
<sequence>MQSVSNYAVLPTAKGHIRWHISLTRLLWCRILVNDFQTVVARRMDDSPKPPASSKAKPDAVSPLGGYPPLAIDVAKLAFYGRHFGKLVAAILILSFAQCAQVGWNMFKERREVRREYFGVDFKTGRMVRLVPLNEPYLAKPAMLTRVQECVQGANTYDFVNFQQSFQSISTCFTDGGWNAFAQELERVGTLKAVRRQRLVTQAVATGVPVIIGEQQIGGVLTYTVQMPIRVSFQGGEGGRGLATQNLLITATVQRVPEYENQYGIGISAYTAEERRQ</sequence>
<dbReference type="AlphaFoldDB" id="Q3BZT4"/>
<keyword evidence="1" id="KW-0614">Plasmid</keyword>
<dbReference type="CDD" id="cd16385">
    <property type="entry name" value="IcmL"/>
    <property type="match status" value="1"/>
</dbReference>
<dbReference type="InterPro" id="IPR021055">
    <property type="entry name" value="T4BSS_IcmL/DotI"/>
</dbReference>
<dbReference type="Pfam" id="PF11393">
    <property type="entry name" value="T4BSS_DotI_IcmL"/>
    <property type="match status" value="1"/>
</dbReference>
<dbReference type="Proteomes" id="UP000007069">
    <property type="component" value="Plasmid pXCV183"/>
</dbReference>
<dbReference type="KEGG" id="xcv:XCVd0170"/>
<name>Q3BZT4_XANE5</name>
<proteinExistence type="predicted"/>
<evidence type="ECO:0000313" key="2">
    <source>
        <dbReference type="Proteomes" id="UP000007069"/>
    </source>
</evidence>
<reference evidence="1 2" key="1">
    <citation type="journal article" date="2005" name="J. Bacteriol.">
        <title>Insights into genome plasticity and pathogenicity of the plant pathogenic Bacterium Xanthomonas campestris pv. vesicatoria revealed by the complete genome sequence.</title>
        <authorList>
            <person name="Thieme F."/>
            <person name="Koebnik R."/>
            <person name="Bekel T."/>
            <person name="Berger C."/>
            <person name="Boch J."/>
            <person name="Buettner D."/>
            <person name="Caldana C."/>
            <person name="Gaigalat L."/>
            <person name="Goesmann A."/>
            <person name="Kay S."/>
            <person name="Kirchner O."/>
            <person name="Lanz C."/>
            <person name="Linke B."/>
            <person name="McHardy A.C."/>
            <person name="Meyer F."/>
            <person name="Mittenhuber G."/>
            <person name="Nies D.H."/>
            <person name="Niesbach-Kloesgen U."/>
            <person name="Patschkowski T."/>
            <person name="Rueckert C."/>
            <person name="Rupp O."/>
            <person name="Schneicker S."/>
            <person name="Schuster S.C."/>
            <person name="Vorhoelter F.J."/>
            <person name="Weber E."/>
            <person name="Puehler A."/>
            <person name="Bonas U."/>
            <person name="Bartels D."/>
            <person name="Kaiser O."/>
        </authorList>
    </citation>
    <scope>NUCLEOTIDE SEQUENCE [LARGE SCALE GENOMIC DNA]</scope>
    <source>
        <strain evidence="1 2">85-10</strain>
        <plasmid evidence="1 2">pXCV183</plasmid>
    </source>
</reference>
<organism evidence="2">
    <name type="scientific">Xanthomonas euvesicatoria pv. vesicatoria (strain 85-10)</name>
    <name type="common">Xanthomonas campestris pv. vesicatoria</name>
    <dbReference type="NCBI Taxonomy" id="316273"/>
    <lineage>
        <taxon>Bacteria</taxon>
        <taxon>Pseudomonadati</taxon>
        <taxon>Pseudomonadota</taxon>
        <taxon>Gammaproteobacteria</taxon>
        <taxon>Lysobacterales</taxon>
        <taxon>Lysobacteraceae</taxon>
        <taxon>Xanthomonas</taxon>
    </lineage>
</organism>
<evidence type="ECO:0000313" key="1">
    <source>
        <dbReference type="EMBL" id="CAJ19982.1"/>
    </source>
</evidence>
<dbReference type="EMBL" id="AM039951">
    <property type="protein sequence ID" value="CAJ19982.1"/>
    <property type="molecule type" value="Genomic_DNA"/>
</dbReference>